<dbReference type="PANTHER" id="PTHR45931:SF3">
    <property type="entry name" value="RING ZINC FINGER-CONTAINING PROTEIN"/>
    <property type="match status" value="1"/>
</dbReference>
<dbReference type="Gene3D" id="3.30.40.10">
    <property type="entry name" value="Zinc/RING finger domain, C3HC4 (zinc finger)"/>
    <property type="match status" value="1"/>
</dbReference>
<evidence type="ECO:0000313" key="7">
    <source>
        <dbReference type="Proteomes" id="UP000078541"/>
    </source>
</evidence>
<evidence type="ECO:0000259" key="5">
    <source>
        <dbReference type="PROSITE" id="PS50089"/>
    </source>
</evidence>
<dbReference type="GO" id="GO:0061630">
    <property type="term" value="F:ubiquitin protein ligase activity"/>
    <property type="evidence" value="ECO:0007669"/>
    <property type="project" value="TreeGrafter"/>
</dbReference>
<dbReference type="InterPro" id="IPR001841">
    <property type="entry name" value="Znf_RING"/>
</dbReference>
<dbReference type="Pfam" id="PF13639">
    <property type="entry name" value="zf-RING_2"/>
    <property type="match status" value="1"/>
</dbReference>
<proteinExistence type="predicted"/>
<evidence type="ECO:0000256" key="2">
    <source>
        <dbReference type="ARBA" id="ARBA00022771"/>
    </source>
</evidence>
<dbReference type="PROSITE" id="PS50089">
    <property type="entry name" value="ZF_RING_2"/>
    <property type="match status" value="1"/>
</dbReference>
<evidence type="ECO:0000256" key="1">
    <source>
        <dbReference type="ARBA" id="ARBA00022723"/>
    </source>
</evidence>
<evidence type="ECO:0000256" key="3">
    <source>
        <dbReference type="ARBA" id="ARBA00022833"/>
    </source>
</evidence>
<sequence>DYFTKMSSTPPWSDTEEPKSGMELIEMARILKNYNTWDALWSVLSEIDKLPQPLSKEDRPDLLVITIKSNEKQCSICLKQFETGNKAIFMPCGDIFHDECIIPWIRETCMCPLCGCHLKIPAYVYKRNYEMYKKKEKEREDLELLPNSMSSKCVIFK</sequence>
<dbReference type="EMBL" id="KQ981702">
    <property type="protein sequence ID" value="KYN37449.1"/>
    <property type="molecule type" value="Genomic_DNA"/>
</dbReference>
<organism evidence="6 7">
    <name type="scientific">Trachymyrmex septentrionalis</name>
    <dbReference type="NCBI Taxonomy" id="34720"/>
    <lineage>
        <taxon>Eukaryota</taxon>
        <taxon>Metazoa</taxon>
        <taxon>Ecdysozoa</taxon>
        <taxon>Arthropoda</taxon>
        <taxon>Hexapoda</taxon>
        <taxon>Insecta</taxon>
        <taxon>Pterygota</taxon>
        <taxon>Neoptera</taxon>
        <taxon>Endopterygota</taxon>
        <taxon>Hymenoptera</taxon>
        <taxon>Apocrita</taxon>
        <taxon>Aculeata</taxon>
        <taxon>Formicoidea</taxon>
        <taxon>Formicidae</taxon>
        <taxon>Myrmicinae</taxon>
        <taxon>Trachymyrmex</taxon>
    </lineage>
</organism>
<evidence type="ECO:0000256" key="4">
    <source>
        <dbReference type="PROSITE-ProRule" id="PRU00175"/>
    </source>
</evidence>
<dbReference type="PANTHER" id="PTHR45931">
    <property type="entry name" value="SI:CH211-59O9.10"/>
    <property type="match status" value="1"/>
</dbReference>
<feature type="domain" description="RING-type" evidence="5">
    <location>
        <begin position="74"/>
        <end position="114"/>
    </location>
</feature>
<dbReference type="AlphaFoldDB" id="A0A151JV78"/>
<evidence type="ECO:0000313" key="6">
    <source>
        <dbReference type="EMBL" id="KYN37449.1"/>
    </source>
</evidence>
<keyword evidence="1" id="KW-0479">Metal-binding</keyword>
<keyword evidence="2 4" id="KW-0863">Zinc-finger</keyword>
<dbReference type="GO" id="GO:0006511">
    <property type="term" value="P:ubiquitin-dependent protein catabolic process"/>
    <property type="evidence" value="ECO:0007669"/>
    <property type="project" value="TreeGrafter"/>
</dbReference>
<dbReference type="InterPro" id="IPR051834">
    <property type="entry name" value="RING_finger_E3_ligase"/>
</dbReference>
<dbReference type="InterPro" id="IPR013083">
    <property type="entry name" value="Znf_RING/FYVE/PHD"/>
</dbReference>
<gene>
    <name evidence="6" type="ORF">ALC56_08162</name>
</gene>
<feature type="non-terminal residue" evidence="6">
    <location>
        <position position="1"/>
    </location>
</feature>
<dbReference type="GO" id="GO:0005634">
    <property type="term" value="C:nucleus"/>
    <property type="evidence" value="ECO:0007669"/>
    <property type="project" value="TreeGrafter"/>
</dbReference>
<protein>
    <recommendedName>
        <fullName evidence="5">RING-type domain-containing protein</fullName>
    </recommendedName>
</protein>
<keyword evidence="7" id="KW-1185">Reference proteome</keyword>
<keyword evidence="3" id="KW-0862">Zinc</keyword>
<reference evidence="6 7" key="1">
    <citation type="submission" date="2016-03" db="EMBL/GenBank/DDBJ databases">
        <title>Trachymyrmex septentrionalis WGS genome.</title>
        <authorList>
            <person name="Nygaard S."/>
            <person name="Hu H."/>
            <person name="Boomsma J."/>
            <person name="Zhang G."/>
        </authorList>
    </citation>
    <scope>NUCLEOTIDE SEQUENCE [LARGE SCALE GENOMIC DNA]</scope>
    <source>
        <strain evidence="6">Tsep2-gDNA-1</strain>
        <tissue evidence="6">Whole body</tissue>
    </source>
</reference>
<dbReference type="STRING" id="34720.A0A151JV78"/>
<name>A0A151JV78_9HYME</name>
<accession>A0A151JV78</accession>
<dbReference type="SUPFAM" id="SSF57850">
    <property type="entry name" value="RING/U-box"/>
    <property type="match status" value="1"/>
</dbReference>
<dbReference type="Proteomes" id="UP000078541">
    <property type="component" value="Unassembled WGS sequence"/>
</dbReference>
<dbReference type="GO" id="GO:0008270">
    <property type="term" value="F:zinc ion binding"/>
    <property type="evidence" value="ECO:0007669"/>
    <property type="project" value="UniProtKB-KW"/>
</dbReference>